<dbReference type="Pfam" id="PF03721">
    <property type="entry name" value="UDPG_MGDP_dh_N"/>
    <property type="match status" value="1"/>
</dbReference>
<evidence type="ECO:0000313" key="14">
    <source>
        <dbReference type="Proteomes" id="UP000031643"/>
    </source>
</evidence>
<dbReference type="GO" id="GO:0003979">
    <property type="term" value="F:UDP-glucose 6-dehydrogenase activity"/>
    <property type="evidence" value="ECO:0007669"/>
    <property type="project" value="UniProtKB-EC"/>
</dbReference>
<dbReference type="OrthoDB" id="9803238at2"/>
<organism evidence="13 14">
    <name type="scientific">Methyloceanibacter caenitepidi</name>
    <dbReference type="NCBI Taxonomy" id="1384459"/>
    <lineage>
        <taxon>Bacteria</taxon>
        <taxon>Pseudomonadati</taxon>
        <taxon>Pseudomonadota</taxon>
        <taxon>Alphaproteobacteria</taxon>
        <taxon>Hyphomicrobiales</taxon>
        <taxon>Hyphomicrobiaceae</taxon>
        <taxon>Methyloceanibacter</taxon>
    </lineage>
</organism>
<evidence type="ECO:0000256" key="1">
    <source>
        <dbReference type="ARBA" id="ARBA00004701"/>
    </source>
</evidence>
<dbReference type="SUPFAM" id="SSF51735">
    <property type="entry name" value="NAD(P)-binding Rossmann-fold domains"/>
    <property type="match status" value="1"/>
</dbReference>
<keyword evidence="14" id="KW-1185">Reference proteome</keyword>
<dbReference type="SMART" id="SM00984">
    <property type="entry name" value="UDPG_MGDP_dh_C"/>
    <property type="match status" value="1"/>
</dbReference>
<accession>A0A0A8JZ53</accession>
<evidence type="ECO:0000256" key="9">
    <source>
        <dbReference type="PIRSR" id="PIRSR500134-1"/>
    </source>
</evidence>
<feature type="binding site" evidence="11">
    <location>
        <position position="266"/>
    </location>
    <ligand>
        <name>NAD(+)</name>
        <dbReference type="ChEBI" id="CHEBI:57540"/>
    </ligand>
</feature>
<reference evidence="13 14" key="1">
    <citation type="submission" date="2014-09" db="EMBL/GenBank/DDBJ databases">
        <title>Genome sequencing of Methyloceanibacter caenitepidi Gela4.</title>
        <authorList>
            <person name="Takeuchi M."/>
            <person name="Susumu S."/>
            <person name="Kamagata Y."/>
            <person name="Oshima K."/>
            <person name="Hattori M."/>
            <person name="Iwasaki W."/>
        </authorList>
    </citation>
    <scope>NUCLEOTIDE SEQUENCE [LARGE SCALE GENOMIC DNA]</scope>
    <source>
        <strain evidence="13 14">Gela4</strain>
    </source>
</reference>
<evidence type="ECO:0000256" key="6">
    <source>
        <dbReference type="ARBA" id="ARBA00023027"/>
    </source>
</evidence>
<evidence type="ECO:0000313" key="13">
    <source>
        <dbReference type="EMBL" id="BAQ15701.1"/>
    </source>
</evidence>
<comment type="similarity">
    <text evidence="2 8">Belongs to the UDP-glucose/GDP-mannose dehydrogenase family.</text>
</comment>
<evidence type="ECO:0000256" key="5">
    <source>
        <dbReference type="ARBA" id="ARBA00023002"/>
    </source>
</evidence>
<evidence type="ECO:0000256" key="10">
    <source>
        <dbReference type="PIRSR" id="PIRSR500134-2"/>
    </source>
</evidence>
<comment type="pathway">
    <text evidence="1">Nucleotide-sugar biosynthesis; UDP-alpha-D-glucuronate biosynthesis; UDP-alpha-D-glucuronate from UDP-alpha-D-glucose: step 1/1.</text>
</comment>
<feature type="active site" description="Nucleophile" evidence="9">
    <location>
        <position position="263"/>
    </location>
</feature>
<dbReference type="InterPro" id="IPR028357">
    <property type="entry name" value="UDPglc_DH_bac"/>
</dbReference>
<dbReference type="InterPro" id="IPR014026">
    <property type="entry name" value="UDP-Glc/GDP-Man_DH_dimer"/>
</dbReference>
<keyword evidence="5 8" id="KW-0560">Oxidoreductase</keyword>
<name>A0A0A8JZ53_9HYPH</name>
<evidence type="ECO:0000259" key="12">
    <source>
        <dbReference type="SMART" id="SM00984"/>
    </source>
</evidence>
<dbReference type="PANTHER" id="PTHR43750:SF3">
    <property type="entry name" value="UDP-GLUCOSE 6-DEHYDROGENASE TUAD"/>
    <property type="match status" value="1"/>
</dbReference>
<dbReference type="PANTHER" id="PTHR43750">
    <property type="entry name" value="UDP-GLUCOSE 6-DEHYDROGENASE TUAD"/>
    <property type="match status" value="1"/>
</dbReference>
<dbReference type="PIRSF" id="PIRSF000124">
    <property type="entry name" value="UDPglc_GDPman_dh"/>
    <property type="match status" value="1"/>
</dbReference>
<gene>
    <name evidence="13" type="ORF">GL4_0231</name>
</gene>
<dbReference type="RefSeq" id="WP_045363628.1">
    <property type="nucleotide sequence ID" value="NZ_AP014648.1"/>
</dbReference>
<feature type="domain" description="UDP-glucose/GDP-mannose dehydrogenase C-terminal" evidence="12">
    <location>
        <begin position="317"/>
        <end position="418"/>
    </location>
</feature>
<evidence type="ECO:0000256" key="2">
    <source>
        <dbReference type="ARBA" id="ARBA00006601"/>
    </source>
</evidence>
<dbReference type="PROSITE" id="PS51257">
    <property type="entry name" value="PROKAR_LIPOPROTEIN"/>
    <property type="match status" value="1"/>
</dbReference>
<feature type="binding site" evidence="11">
    <location>
        <position position="155"/>
    </location>
    <ligand>
        <name>NAD(+)</name>
        <dbReference type="ChEBI" id="CHEBI:57540"/>
    </ligand>
</feature>
<keyword evidence="6 8" id="KW-0520">NAD</keyword>
<feature type="binding site" evidence="11">
    <location>
        <position position="30"/>
    </location>
    <ligand>
        <name>NAD(+)</name>
        <dbReference type="ChEBI" id="CHEBI:57540"/>
    </ligand>
</feature>
<feature type="binding site" evidence="11">
    <location>
        <position position="331"/>
    </location>
    <ligand>
        <name>NAD(+)</name>
        <dbReference type="ChEBI" id="CHEBI:57540"/>
    </ligand>
</feature>
<dbReference type="SUPFAM" id="SSF48179">
    <property type="entry name" value="6-phosphogluconate dehydrogenase C-terminal domain-like"/>
    <property type="match status" value="1"/>
</dbReference>
<dbReference type="STRING" id="1384459.GL4_0231"/>
<evidence type="ECO:0000256" key="11">
    <source>
        <dbReference type="PIRSR" id="PIRSR500134-3"/>
    </source>
</evidence>
<evidence type="ECO:0000256" key="3">
    <source>
        <dbReference type="ARBA" id="ARBA00012954"/>
    </source>
</evidence>
<comment type="catalytic activity">
    <reaction evidence="7 8">
        <text>UDP-alpha-D-glucose + 2 NAD(+) + H2O = UDP-alpha-D-glucuronate + 2 NADH + 3 H(+)</text>
        <dbReference type="Rhea" id="RHEA:23596"/>
        <dbReference type="ChEBI" id="CHEBI:15377"/>
        <dbReference type="ChEBI" id="CHEBI:15378"/>
        <dbReference type="ChEBI" id="CHEBI:57540"/>
        <dbReference type="ChEBI" id="CHEBI:57945"/>
        <dbReference type="ChEBI" id="CHEBI:58052"/>
        <dbReference type="ChEBI" id="CHEBI:58885"/>
        <dbReference type="EC" id="1.1.1.22"/>
    </reaction>
</comment>
<evidence type="ECO:0000256" key="4">
    <source>
        <dbReference type="ARBA" id="ARBA00015132"/>
    </source>
</evidence>
<dbReference type="Pfam" id="PF03720">
    <property type="entry name" value="UDPG_MGDP_dh_C"/>
    <property type="match status" value="1"/>
</dbReference>
<proteinExistence type="inferred from homology"/>
<dbReference type="Proteomes" id="UP000031643">
    <property type="component" value="Chromosome"/>
</dbReference>
<dbReference type="InterPro" id="IPR008927">
    <property type="entry name" value="6-PGluconate_DH-like_C_sf"/>
</dbReference>
<dbReference type="PIRSF" id="PIRSF500134">
    <property type="entry name" value="UDPglc_DH_bac"/>
    <property type="match status" value="1"/>
</dbReference>
<dbReference type="KEGG" id="mcg:GL4_0231"/>
<feature type="binding site" evidence="11">
    <location>
        <position position="86"/>
    </location>
    <ligand>
        <name>NAD(+)</name>
        <dbReference type="ChEBI" id="CHEBI:57540"/>
    </ligand>
</feature>
<dbReference type="InterPro" id="IPR017476">
    <property type="entry name" value="UDP-Glc/GDP-Man"/>
</dbReference>
<feature type="binding site" evidence="10">
    <location>
        <begin position="252"/>
        <end position="256"/>
    </location>
    <ligand>
        <name>substrate</name>
    </ligand>
</feature>
<dbReference type="GO" id="GO:0051287">
    <property type="term" value="F:NAD binding"/>
    <property type="evidence" value="ECO:0007669"/>
    <property type="project" value="InterPro"/>
</dbReference>
<evidence type="ECO:0000256" key="8">
    <source>
        <dbReference type="PIRNR" id="PIRNR000124"/>
    </source>
</evidence>
<feature type="binding site" evidence="11">
    <location>
        <position position="122"/>
    </location>
    <ligand>
        <name>NAD(+)</name>
        <dbReference type="ChEBI" id="CHEBI:57540"/>
    </ligand>
</feature>
<evidence type="ECO:0000256" key="7">
    <source>
        <dbReference type="ARBA" id="ARBA00047473"/>
    </source>
</evidence>
<protein>
    <recommendedName>
        <fullName evidence="4 8">UDP-glucose 6-dehydrogenase</fullName>
        <ecNumber evidence="3 8">1.1.1.22</ecNumber>
    </recommendedName>
</protein>
<dbReference type="Gene3D" id="1.20.5.100">
    <property type="entry name" value="Cytochrome c1, transmembrane anchor, C-terminal"/>
    <property type="match status" value="1"/>
</dbReference>
<dbReference type="AlphaFoldDB" id="A0A0A8JZ53"/>
<dbReference type="InterPro" id="IPR014027">
    <property type="entry name" value="UDP-Glc/GDP-Man_DH_C"/>
</dbReference>
<dbReference type="GO" id="GO:0006065">
    <property type="term" value="P:UDP-glucuronate biosynthetic process"/>
    <property type="evidence" value="ECO:0007669"/>
    <property type="project" value="UniProtKB-UniPathway"/>
</dbReference>
<dbReference type="UniPathway" id="UPA00038">
    <property type="reaction ID" value="UER00491"/>
</dbReference>
<dbReference type="NCBIfam" id="TIGR03026">
    <property type="entry name" value="NDP-sugDHase"/>
    <property type="match status" value="1"/>
</dbReference>
<dbReference type="GO" id="GO:0000271">
    <property type="term" value="P:polysaccharide biosynthetic process"/>
    <property type="evidence" value="ECO:0007669"/>
    <property type="project" value="InterPro"/>
</dbReference>
<dbReference type="Pfam" id="PF00984">
    <property type="entry name" value="UDPG_MGDP_dh"/>
    <property type="match status" value="1"/>
</dbReference>
<feature type="binding site" evidence="10">
    <location>
        <position position="260"/>
    </location>
    <ligand>
        <name>substrate</name>
    </ligand>
</feature>
<dbReference type="EC" id="1.1.1.22" evidence="3 8"/>
<sequence>MKICMIGAGYVGLVSAACFSDFGWNVVCVDKDEGRLAQLHRGEIPIYEPGLDDLVARNVAAGRIQFSGSLAESVQDADVVFLAVGTPVRRGDGYADLTFVFEAVEELAPHLRDGVVITTKSTVPVGTGREIERRLKALRPDADFAVCSNPEFLREGSAIRDFTHPDRVLVGCDNGRGRDVMARLYEPLSLRNAPIMFVSRESAELAKYAANSFLAMKITFINEIADLCEEVGADVSEVATAVGADGRIGPKFLNPGPGYGGSCFPKDVSALARTAREAKAPITLVEQVEKVNMERKIAMGARVERAAGGSVQGKTVAVLGVTFKPNTDDMRDAPSLVILPMLQSRGAKIRACDPQGRTQAEPLLPDVEWYVDPMEAARDADVLLVLTEWNEFRALDLKKLRSVMNGDVLVDLRNVYAPKLAAEAGFTYMGVGRGQTTSCVDDNAT</sequence>
<feature type="binding site" evidence="10">
    <location>
        <position position="207"/>
    </location>
    <ligand>
        <name>substrate</name>
    </ligand>
</feature>
<feature type="binding site" evidence="10">
    <location>
        <begin position="152"/>
        <end position="155"/>
    </location>
    <ligand>
        <name>substrate</name>
    </ligand>
</feature>
<feature type="binding site" evidence="10">
    <location>
        <position position="324"/>
    </location>
    <ligand>
        <name>substrate</name>
    </ligand>
</feature>
<dbReference type="SUPFAM" id="SSF52413">
    <property type="entry name" value="UDP-glucose/GDP-mannose dehydrogenase C-terminal domain"/>
    <property type="match status" value="1"/>
</dbReference>
<dbReference type="InterPro" id="IPR036291">
    <property type="entry name" value="NAD(P)-bd_dom_sf"/>
</dbReference>
<dbReference type="InterPro" id="IPR001732">
    <property type="entry name" value="UDP-Glc/GDP-Man_DH_N"/>
</dbReference>
<dbReference type="HOGENOM" id="CLU_023810_1_2_5"/>
<dbReference type="Gene3D" id="3.40.50.720">
    <property type="entry name" value="NAD(P)-binding Rossmann-like Domain"/>
    <property type="match status" value="2"/>
</dbReference>
<dbReference type="EMBL" id="AP014648">
    <property type="protein sequence ID" value="BAQ15701.1"/>
    <property type="molecule type" value="Genomic_DNA"/>
</dbReference>
<dbReference type="InterPro" id="IPR036220">
    <property type="entry name" value="UDP-Glc/GDP-Man_DH_C_sf"/>
</dbReference>
<feature type="binding site" evidence="11">
    <location>
        <position position="35"/>
    </location>
    <ligand>
        <name>NAD(+)</name>
        <dbReference type="ChEBI" id="CHEBI:57540"/>
    </ligand>
</feature>